<gene>
    <name evidence="4" type="ORF">METZ01_LOCUS245546</name>
</gene>
<dbReference type="SMART" id="SM00903">
    <property type="entry name" value="Flavin_Reduct"/>
    <property type="match status" value="1"/>
</dbReference>
<feature type="domain" description="Flavin reductase like" evidence="3">
    <location>
        <begin position="11"/>
        <end position="156"/>
    </location>
</feature>
<feature type="non-terminal residue" evidence="4">
    <location>
        <position position="1"/>
    </location>
</feature>
<evidence type="ECO:0000256" key="1">
    <source>
        <dbReference type="ARBA" id="ARBA00008898"/>
    </source>
</evidence>
<dbReference type="GO" id="GO:0010181">
    <property type="term" value="F:FMN binding"/>
    <property type="evidence" value="ECO:0007669"/>
    <property type="project" value="InterPro"/>
</dbReference>
<dbReference type="InterPro" id="IPR012349">
    <property type="entry name" value="Split_barrel_FMN-bd"/>
</dbReference>
<dbReference type="SUPFAM" id="SSF50475">
    <property type="entry name" value="FMN-binding split barrel"/>
    <property type="match status" value="1"/>
</dbReference>
<dbReference type="PANTHER" id="PTHR30466">
    <property type="entry name" value="FLAVIN REDUCTASE"/>
    <property type="match status" value="1"/>
</dbReference>
<dbReference type="Gene3D" id="2.30.110.10">
    <property type="entry name" value="Electron Transport, Fmn-binding Protein, Chain A"/>
    <property type="match status" value="1"/>
</dbReference>
<name>A0A382I037_9ZZZZ</name>
<dbReference type="EMBL" id="UINC01064224">
    <property type="protein sequence ID" value="SVB92692.1"/>
    <property type="molecule type" value="Genomic_DNA"/>
</dbReference>
<protein>
    <recommendedName>
        <fullName evidence="3">Flavin reductase like domain-containing protein</fullName>
    </recommendedName>
</protein>
<organism evidence="4">
    <name type="scientific">marine metagenome</name>
    <dbReference type="NCBI Taxonomy" id="408172"/>
    <lineage>
        <taxon>unclassified sequences</taxon>
        <taxon>metagenomes</taxon>
        <taxon>ecological metagenomes</taxon>
    </lineage>
</organism>
<dbReference type="InterPro" id="IPR050268">
    <property type="entry name" value="NADH-dep_flavin_reductase"/>
</dbReference>
<accession>A0A382I037</accession>
<reference evidence="4" key="1">
    <citation type="submission" date="2018-05" db="EMBL/GenBank/DDBJ databases">
        <authorList>
            <person name="Lanie J.A."/>
            <person name="Ng W.-L."/>
            <person name="Kazmierczak K.M."/>
            <person name="Andrzejewski T.M."/>
            <person name="Davidsen T.M."/>
            <person name="Wayne K.J."/>
            <person name="Tettelin H."/>
            <person name="Glass J.I."/>
            <person name="Rusch D."/>
            <person name="Podicherti R."/>
            <person name="Tsui H.-C.T."/>
            <person name="Winkler M.E."/>
        </authorList>
    </citation>
    <scope>NUCLEOTIDE SEQUENCE</scope>
</reference>
<dbReference type="GO" id="GO:0042602">
    <property type="term" value="F:riboflavin reductase (NADPH) activity"/>
    <property type="evidence" value="ECO:0007669"/>
    <property type="project" value="TreeGrafter"/>
</dbReference>
<keyword evidence="2" id="KW-0560">Oxidoreductase</keyword>
<proteinExistence type="inferred from homology"/>
<evidence type="ECO:0000259" key="3">
    <source>
        <dbReference type="SMART" id="SM00903"/>
    </source>
</evidence>
<evidence type="ECO:0000313" key="4">
    <source>
        <dbReference type="EMBL" id="SVB92692.1"/>
    </source>
</evidence>
<comment type="similarity">
    <text evidence="1">Belongs to the non-flavoprotein flavin reductase family.</text>
</comment>
<dbReference type="PANTHER" id="PTHR30466:SF11">
    <property type="entry name" value="FLAVIN-DEPENDENT MONOOXYGENASE, REDUCTASE SUBUNIT HSAB"/>
    <property type="match status" value="1"/>
</dbReference>
<evidence type="ECO:0000256" key="2">
    <source>
        <dbReference type="ARBA" id="ARBA00023002"/>
    </source>
</evidence>
<dbReference type="InterPro" id="IPR002563">
    <property type="entry name" value="Flavin_Rdtase-like_dom"/>
</dbReference>
<dbReference type="Pfam" id="PF01613">
    <property type="entry name" value="Flavin_Reduct"/>
    <property type="match status" value="1"/>
</dbReference>
<dbReference type="AlphaFoldDB" id="A0A382I037"/>
<sequence>VKNKKQVGRALGRVPSGLFIVTTKFQDKEDAVLASWVNQCSFDPPEVTLALGQMRNARLLIEASQAFIVNILGKESNDLMKHFFKSHRGSIFDGLKTRKGIEEIRILNDAVSYLECRLTNRVVSGDHVVYFGEVVGGKMLKAGEPSIHVRDNGFNY</sequence>